<dbReference type="Proteomes" id="UP000634308">
    <property type="component" value="Unassembled WGS sequence"/>
</dbReference>
<evidence type="ECO:0000256" key="1">
    <source>
        <dbReference type="SAM" id="MobiDB-lite"/>
    </source>
</evidence>
<keyword evidence="3" id="KW-1185">Reference proteome</keyword>
<sequence>MTRTNARQQRQAARALNRRRPANRAPAHQQRRLLRVLLPMSPLTSTALAIATGKRVSTTCVQLGTLRDARMTVQAPITALAQYRCGGYAKQAVAPSALAFLVMYRKPAPLRPQAHLIALSELVDGTFRDCGALMLNRPQTPAQALAGAA</sequence>
<accession>A0ABQ2RWN2</accession>
<evidence type="ECO:0000313" key="3">
    <source>
        <dbReference type="Proteomes" id="UP000634308"/>
    </source>
</evidence>
<comment type="caution">
    <text evidence="2">The sequence shown here is derived from an EMBL/GenBank/DDBJ whole genome shotgun (WGS) entry which is preliminary data.</text>
</comment>
<feature type="compositionally biased region" description="Low complexity" evidence="1">
    <location>
        <begin position="1"/>
        <end position="15"/>
    </location>
</feature>
<gene>
    <name evidence="2" type="ORF">GCM10008959_25850</name>
</gene>
<feature type="region of interest" description="Disordered" evidence="1">
    <location>
        <begin position="1"/>
        <end position="28"/>
    </location>
</feature>
<protein>
    <submittedName>
        <fullName evidence="2">Uncharacterized protein</fullName>
    </submittedName>
</protein>
<organism evidence="2 3">
    <name type="scientific">Deinococcus seoulensis</name>
    <dbReference type="NCBI Taxonomy" id="1837379"/>
    <lineage>
        <taxon>Bacteria</taxon>
        <taxon>Thermotogati</taxon>
        <taxon>Deinococcota</taxon>
        <taxon>Deinococci</taxon>
        <taxon>Deinococcales</taxon>
        <taxon>Deinococcaceae</taxon>
        <taxon>Deinococcus</taxon>
    </lineage>
</organism>
<evidence type="ECO:0000313" key="2">
    <source>
        <dbReference type="EMBL" id="GGR62647.1"/>
    </source>
</evidence>
<dbReference type="RefSeq" id="WP_189065408.1">
    <property type="nucleotide sequence ID" value="NZ_BMQM01000017.1"/>
</dbReference>
<dbReference type="EMBL" id="BMQM01000017">
    <property type="protein sequence ID" value="GGR62647.1"/>
    <property type="molecule type" value="Genomic_DNA"/>
</dbReference>
<reference evidence="3" key="1">
    <citation type="journal article" date="2019" name="Int. J. Syst. Evol. Microbiol.">
        <title>The Global Catalogue of Microorganisms (GCM) 10K type strain sequencing project: providing services to taxonomists for standard genome sequencing and annotation.</title>
        <authorList>
            <consortium name="The Broad Institute Genomics Platform"/>
            <consortium name="The Broad Institute Genome Sequencing Center for Infectious Disease"/>
            <person name="Wu L."/>
            <person name="Ma J."/>
        </authorList>
    </citation>
    <scope>NUCLEOTIDE SEQUENCE [LARGE SCALE GENOMIC DNA]</scope>
    <source>
        <strain evidence="3">JCM 31404</strain>
    </source>
</reference>
<proteinExistence type="predicted"/>
<name>A0ABQ2RWN2_9DEIO</name>